<dbReference type="OrthoDB" id="305957at2"/>
<dbReference type="GO" id="GO:0015074">
    <property type="term" value="P:DNA integration"/>
    <property type="evidence" value="ECO:0007669"/>
    <property type="project" value="UniProtKB-KW"/>
</dbReference>
<dbReference type="AlphaFoldDB" id="A0A315EIW7"/>
<dbReference type="GO" id="GO:0006310">
    <property type="term" value="P:DNA recombination"/>
    <property type="evidence" value="ECO:0007669"/>
    <property type="project" value="UniProtKB-KW"/>
</dbReference>
<keyword evidence="3" id="KW-0238">DNA-binding</keyword>
<dbReference type="InterPro" id="IPR011010">
    <property type="entry name" value="DNA_brk_join_enz"/>
</dbReference>
<dbReference type="PANTHER" id="PTHR30349:SF41">
    <property type="entry name" value="INTEGRASE_RECOMBINASE PROTEIN MJ0367-RELATED"/>
    <property type="match status" value="1"/>
</dbReference>
<keyword evidence="7" id="KW-1185">Reference proteome</keyword>
<dbReference type="GO" id="GO:0003677">
    <property type="term" value="F:DNA binding"/>
    <property type="evidence" value="ECO:0007669"/>
    <property type="project" value="UniProtKB-KW"/>
</dbReference>
<dbReference type="EMBL" id="NESN01000001">
    <property type="protein sequence ID" value="PUE55804.1"/>
    <property type="molecule type" value="Genomic_DNA"/>
</dbReference>
<evidence type="ECO:0000256" key="1">
    <source>
        <dbReference type="ARBA" id="ARBA00008857"/>
    </source>
</evidence>
<dbReference type="SUPFAM" id="SSF56349">
    <property type="entry name" value="DNA breaking-rejoining enzymes"/>
    <property type="match status" value="1"/>
</dbReference>
<feature type="domain" description="Tyr recombinase" evidence="5">
    <location>
        <begin position="2"/>
        <end position="188"/>
    </location>
</feature>
<dbReference type="Pfam" id="PF00589">
    <property type="entry name" value="Phage_integrase"/>
    <property type="match status" value="1"/>
</dbReference>
<sequence length="190" mass="21073">MSQAKTLSENEIQQVLNCVGEKKFGVRDRALVLISHYSGMRVGEIASLTVGHVLDINEKIKSEIRLTAEQTKGKHPRTVFVSSKLKAELANYIQTIRVDDKERALFTTQKSPRRGFTANTLTQHFLNIYKAAGIDGASSHSGRRTYATTIASQGVGLRVLMRLMGHRNVSTTAVYIDANDNMLRNAVELV</sequence>
<dbReference type="Gene3D" id="1.10.443.10">
    <property type="entry name" value="Intergrase catalytic core"/>
    <property type="match status" value="1"/>
</dbReference>
<evidence type="ECO:0000313" key="6">
    <source>
        <dbReference type="EMBL" id="PUE55804.1"/>
    </source>
</evidence>
<dbReference type="Proteomes" id="UP000250790">
    <property type="component" value="Unassembled WGS sequence"/>
</dbReference>
<dbReference type="InterPro" id="IPR013762">
    <property type="entry name" value="Integrase-like_cat_sf"/>
</dbReference>
<accession>A0A315EIW7</accession>
<evidence type="ECO:0000256" key="2">
    <source>
        <dbReference type="ARBA" id="ARBA00022908"/>
    </source>
</evidence>
<dbReference type="InterPro" id="IPR002104">
    <property type="entry name" value="Integrase_catalytic"/>
</dbReference>
<evidence type="ECO:0000313" key="7">
    <source>
        <dbReference type="Proteomes" id="UP000250790"/>
    </source>
</evidence>
<gene>
    <name evidence="6" type="ORF">B9Z37_04505</name>
</gene>
<dbReference type="CDD" id="cd00397">
    <property type="entry name" value="DNA_BRE_C"/>
    <property type="match status" value="1"/>
</dbReference>
<organism evidence="6 7">
    <name type="scientific">Limnohabitans parvus II-B4</name>
    <dbReference type="NCBI Taxonomy" id="1293052"/>
    <lineage>
        <taxon>Bacteria</taxon>
        <taxon>Pseudomonadati</taxon>
        <taxon>Pseudomonadota</taxon>
        <taxon>Betaproteobacteria</taxon>
        <taxon>Burkholderiales</taxon>
        <taxon>Comamonadaceae</taxon>
        <taxon>Limnohabitans</taxon>
    </lineage>
</organism>
<name>A0A315EIW7_9BURK</name>
<proteinExistence type="inferred from homology"/>
<comment type="similarity">
    <text evidence="1">Belongs to the 'phage' integrase family.</text>
</comment>
<evidence type="ECO:0000256" key="3">
    <source>
        <dbReference type="ARBA" id="ARBA00023125"/>
    </source>
</evidence>
<comment type="caution">
    <text evidence="6">The sequence shown here is derived from an EMBL/GenBank/DDBJ whole genome shotgun (WGS) entry which is preliminary data.</text>
</comment>
<dbReference type="InterPro" id="IPR050090">
    <property type="entry name" value="Tyrosine_recombinase_XerCD"/>
</dbReference>
<keyword evidence="4" id="KW-0233">DNA recombination</keyword>
<dbReference type="PANTHER" id="PTHR30349">
    <property type="entry name" value="PHAGE INTEGRASE-RELATED"/>
    <property type="match status" value="1"/>
</dbReference>
<keyword evidence="2" id="KW-0229">DNA integration</keyword>
<reference evidence="6 7" key="1">
    <citation type="submission" date="2017-04" db="EMBL/GenBank/DDBJ databases">
        <title>Unexpected and diverse lifestyles within the genus Limnohabitans.</title>
        <authorList>
            <person name="Kasalicky V."/>
            <person name="Mehrshad M."/>
            <person name="Andrei S.-A."/>
            <person name="Salcher M."/>
            <person name="Kratochvilova H."/>
            <person name="Simek K."/>
            <person name="Ghai R."/>
        </authorList>
    </citation>
    <scope>NUCLEOTIDE SEQUENCE [LARGE SCALE GENOMIC DNA]</scope>
    <source>
        <strain evidence="6 7">II-B4</strain>
    </source>
</reference>
<protein>
    <submittedName>
        <fullName evidence="6">Integrase</fullName>
    </submittedName>
</protein>
<dbReference type="RefSeq" id="WP_108311794.1">
    <property type="nucleotide sequence ID" value="NZ_NESN01000001.1"/>
</dbReference>
<dbReference type="PROSITE" id="PS51898">
    <property type="entry name" value="TYR_RECOMBINASE"/>
    <property type="match status" value="1"/>
</dbReference>
<evidence type="ECO:0000259" key="5">
    <source>
        <dbReference type="PROSITE" id="PS51898"/>
    </source>
</evidence>
<evidence type="ECO:0000256" key="4">
    <source>
        <dbReference type="ARBA" id="ARBA00023172"/>
    </source>
</evidence>